<name>A0A931B6W6_9ACTN</name>
<proteinExistence type="predicted"/>
<accession>A0A931B6W6</accession>
<dbReference type="InterPro" id="IPR001647">
    <property type="entry name" value="HTH_TetR"/>
</dbReference>
<keyword evidence="1 2" id="KW-0238">DNA-binding</keyword>
<dbReference type="PROSITE" id="PS50977">
    <property type="entry name" value="HTH_TETR_2"/>
    <property type="match status" value="1"/>
</dbReference>
<evidence type="ECO:0000313" key="4">
    <source>
        <dbReference type="EMBL" id="MBF9070567.1"/>
    </source>
</evidence>
<dbReference type="Proteomes" id="UP000657385">
    <property type="component" value="Unassembled WGS sequence"/>
</dbReference>
<feature type="DNA-binding region" description="H-T-H motif" evidence="2">
    <location>
        <begin position="26"/>
        <end position="45"/>
    </location>
</feature>
<dbReference type="GO" id="GO:0003700">
    <property type="term" value="F:DNA-binding transcription factor activity"/>
    <property type="evidence" value="ECO:0007669"/>
    <property type="project" value="TreeGrafter"/>
</dbReference>
<reference evidence="4" key="1">
    <citation type="submission" date="2020-11" db="EMBL/GenBank/DDBJ databases">
        <title>Isolation and identification of active actinomycetes.</title>
        <authorList>
            <person name="Yu B."/>
        </authorList>
    </citation>
    <scope>NUCLEOTIDE SEQUENCE</scope>
    <source>
        <strain evidence="4">NEAU-YB345</strain>
    </source>
</reference>
<dbReference type="SUPFAM" id="SSF46689">
    <property type="entry name" value="Homeodomain-like"/>
    <property type="match status" value="1"/>
</dbReference>
<dbReference type="SUPFAM" id="SSF48498">
    <property type="entry name" value="Tetracyclin repressor-like, C-terminal domain"/>
    <property type="match status" value="1"/>
</dbReference>
<gene>
    <name evidence="4" type="ORF">I2501_21320</name>
</gene>
<dbReference type="PRINTS" id="PR00455">
    <property type="entry name" value="HTHTETR"/>
</dbReference>
<keyword evidence="5" id="KW-1185">Reference proteome</keyword>
<dbReference type="InterPro" id="IPR036271">
    <property type="entry name" value="Tet_transcr_reg_TetR-rel_C_sf"/>
</dbReference>
<dbReference type="InterPro" id="IPR050109">
    <property type="entry name" value="HTH-type_TetR-like_transc_reg"/>
</dbReference>
<dbReference type="PANTHER" id="PTHR30055:SF237">
    <property type="entry name" value="TRANSCRIPTIONAL REPRESSOR MCE3R"/>
    <property type="match status" value="1"/>
</dbReference>
<dbReference type="PANTHER" id="PTHR30055">
    <property type="entry name" value="HTH-TYPE TRANSCRIPTIONAL REGULATOR RUTR"/>
    <property type="match status" value="1"/>
</dbReference>
<organism evidence="4 5">
    <name type="scientific">Streptacidiphilus fuscans</name>
    <dbReference type="NCBI Taxonomy" id="2789292"/>
    <lineage>
        <taxon>Bacteria</taxon>
        <taxon>Bacillati</taxon>
        <taxon>Actinomycetota</taxon>
        <taxon>Actinomycetes</taxon>
        <taxon>Kitasatosporales</taxon>
        <taxon>Streptomycetaceae</taxon>
        <taxon>Streptacidiphilus</taxon>
    </lineage>
</organism>
<dbReference type="Pfam" id="PF00440">
    <property type="entry name" value="TetR_N"/>
    <property type="match status" value="1"/>
</dbReference>
<dbReference type="EMBL" id="JADPRT010000009">
    <property type="protein sequence ID" value="MBF9070567.1"/>
    <property type="molecule type" value="Genomic_DNA"/>
</dbReference>
<evidence type="ECO:0000259" key="3">
    <source>
        <dbReference type="PROSITE" id="PS50977"/>
    </source>
</evidence>
<dbReference type="InterPro" id="IPR009057">
    <property type="entry name" value="Homeodomain-like_sf"/>
</dbReference>
<feature type="domain" description="HTH tetR-type" evidence="3">
    <location>
        <begin position="3"/>
        <end position="63"/>
    </location>
</feature>
<dbReference type="Gene3D" id="1.10.10.60">
    <property type="entry name" value="Homeodomain-like"/>
    <property type="match status" value="1"/>
</dbReference>
<protein>
    <submittedName>
        <fullName evidence="4">TetR family transcriptional regulator</fullName>
    </submittedName>
</protein>
<evidence type="ECO:0000313" key="5">
    <source>
        <dbReference type="Proteomes" id="UP000657385"/>
    </source>
</evidence>
<dbReference type="GO" id="GO:0000976">
    <property type="term" value="F:transcription cis-regulatory region binding"/>
    <property type="evidence" value="ECO:0007669"/>
    <property type="project" value="TreeGrafter"/>
</dbReference>
<dbReference type="InterPro" id="IPR041490">
    <property type="entry name" value="KstR2_TetR_C"/>
</dbReference>
<sequence length="201" mass="22188">MRPAGQTALLEAARQEFAERGFGSASIRDIAQRAGMSLSAMYHYYSGKQELLHALLDEGMDRYAAAVADALAAVGGSPADRLSAVVAATTRFRGEHAARSNILLLEERSLDGERQERYARRQAEATNFFREPIDAGVASGEFLTPYPDEARRGVIAMCNAVAQWYREDGPLSLDALIDRHVELALTLVEYRPQRGWSARSR</sequence>
<dbReference type="Pfam" id="PF17932">
    <property type="entry name" value="TetR_C_24"/>
    <property type="match status" value="1"/>
</dbReference>
<dbReference type="Gene3D" id="1.10.357.10">
    <property type="entry name" value="Tetracycline Repressor, domain 2"/>
    <property type="match status" value="1"/>
</dbReference>
<dbReference type="RefSeq" id="WP_196195754.1">
    <property type="nucleotide sequence ID" value="NZ_JADPRT010000009.1"/>
</dbReference>
<comment type="caution">
    <text evidence="4">The sequence shown here is derived from an EMBL/GenBank/DDBJ whole genome shotgun (WGS) entry which is preliminary data.</text>
</comment>
<dbReference type="AlphaFoldDB" id="A0A931B6W6"/>
<evidence type="ECO:0000256" key="1">
    <source>
        <dbReference type="ARBA" id="ARBA00023125"/>
    </source>
</evidence>
<evidence type="ECO:0000256" key="2">
    <source>
        <dbReference type="PROSITE-ProRule" id="PRU00335"/>
    </source>
</evidence>